<evidence type="ECO:0000313" key="2">
    <source>
        <dbReference type="Proteomes" id="UP001595765"/>
    </source>
</evidence>
<comment type="caution">
    <text evidence="1">The sequence shown here is derived from an EMBL/GenBank/DDBJ whole genome shotgun (WGS) entry which is preliminary data.</text>
</comment>
<accession>A0ABV8HQJ2</accession>
<evidence type="ECO:0008006" key="3">
    <source>
        <dbReference type="Google" id="ProtNLM"/>
    </source>
</evidence>
<proteinExistence type="predicted"/>
<organism evidence="1 2">
    <name type="scientific">Streptomyces polygonati</name>
    <dbReference type="NCBI Taxonomy" id="1617087"/>
    <lineage>
        <taxon>Bacteria</taxon>
        <taxon>Bacillati</taxon>
        <taxon>Actinomycetota</taxon>
        <taxon>Actinomycetes</taxon>
        <taxon>Kitasatosporales</taxon>
        <taxon>Streptomycetaceae</taxon>
        <taxon>Streptomyces</taxon>
    </lineage>
</organism>
<gene>
    <name evidence="1" type="ORF">ACFO3J_13020</name>
</gene>
<dbReference type="Proteomes" id="UP001595765">
    <property type="component" value="Unassembled WGS sequence"/>
</dbReference>
<keyword evidence="2" id="KW-1185">Reference proteome</keyword>
<protein>
    <recommendedName>
        <fullName evidence="3">MftR C-terminal domain-containing protein</fullName>
    </recommendedName>
</protein>
<reference evidence="2" key="1">
    <citation type="journal article" date="2019" name="Int. J. Syst. Evol. Microbiol.">
        <title>The Global Catalogue of Microorganisms (GCM) 10K type strain sequencing project: providing services to taxonomists for standard genome sequencing and annotation.</title>
        <authorList>
            <consortium name="The Broad Institute Genomics Platform"/>
            <consortium name="The Broad Institute Genome Sequencing Center for Infectious Disease"/>
            <person name="Wu L."/>
            <person name="Ma J."/>
        </authorList>
    </citation>
    <scope>NUCLEOTIDE SEQUENCE [LARGE SCALE GENOMIC DNA]</scope>
    <source>
        <strain evidence="2">CGMCC 4.7237</strain>
    </source>
</reference>
<sequence length="60" mass="6386">MRTTARTVISTRCARNRSDPSRLATLAVALAVAEKLSDELDHALPPSEEQLIAAIGTVPT</sequence>
<dbReference type="RefSeq" id="WP_386429338.1">
    <property type="nucleotide sequence ID" value="NZ_JBHSBB010000010.1"/>
</dbReference>
<dbReference type="EMBL" id="JBHSBB010000010">
    <property type="protein sequence ID" value="MFC4032401.1"/>
    <property type="molecule type" value="Genomic_DNA"/>
</dbReference>
<name>A0ABV8HQJ2_9ACTN</name>
<evidence type="ECO:0000313" key="1">
    <source>
        <dbReference type="EMBL" id="MFC4032401.1"/>
    </source>
</evidence>